<comment type="similarity">
    <text evidence="1">Belongs to the vitamin uptake transporter (VUT/ECF) (TC 2.A.88) family. Q precursor transporter subfamily.</text>
</comment>
<dbReference type="HAMAP" id="MF_02088">
    <property type="entry name" value="Q_prec_transport"/>
    <property type="match status" value="1"/>
</dbReference>
<dbReference type="OrthoDB" id="9805479at2"/>
<evidence type="ECO:0000313" key="3">
    <source>
        <dbReference type="Proteomes" id="UP000297031"/>
    </source>
</evidence>
<reference evidence="2 3" key="1">
    <citation type="submission" date="2019-02" db="EMBL/GenBank/DDBJ databases">
        <title>Isolation and identification of novel species under the genus Muribaculum.</title>
        <authorList>
            <person name="Miyake S."/>
            <person name="Ding Y."/>
            <person name="Low A."/>
            <person name="Soh M."/>
            <person name="Seedorf H."/>
        </authorList>
    </citation>
    <scope>NUCLEOTIDE SEQUENCE [LARGE SCALE GENOMIC DNA]</scope>
    <source>
        <strain evidence="2 3">TLL-A4</strain>
    </source>
</reference>
<gene>
    <name evidence="2" type="ORF">E7746_13905</name>
</gene>
<dbReference type="NCBIfam" id="TIGR00697">
    <property type="entry name" value="queuosine precursor transporter"/>
    <property type="match status" value="1"/>
</dbReference>
<accession>A0A4P7VRE8</accession>
<feature type="transmembrane region" description="Helical" evidence="1">
    <location>
        <begin position="36"/>
        <end position="58"/>
    </location>
</feature>
<proteinExistence type="inferred from homology"/>
<keyword evidence="1" id="KW-1003">Cell membrane</keyword>
<dbReference type="KEGG" id="mgod:E7746_13905"/>
<comment type="subcellular location">
    <subcellularLocation>
        <location evidence="1">Cell membrane</location>
        <topology evidence="1">Multi-pass membrane protein</topology>
    </subcellularLocation>
</comment>
<sequence>MNQSVPRFTLPFLVLTVLFCVCLIVSNLIEIKTVDIGFATITAGMVVFPLSYIINDCIVEVYGFRKARTVIWLGFAMNLLVTLFLQFAILLPGADSWQSQDAMEAVYGTVPRILGASFVAFLCGSMVNALVMSKMKVASGGRHFSLRAIVSTLWGEGTDSIIFFPLAFGGILPWREIVSLIVAQALLKTAYEIVILPVTLKVVKKLKSIESTDTYDRGISYSWW</sequence>
<feature type="transmembrane region" description="Helical" evidence="1">
    <location>
        <begin position="70"/>
        <end position="93"/>
    </location>
</feature>
<dbReference type="GO" id="GO:0005886">
    <property type="term" value="C:plasma membrane"/>
    <property type="evidence" value="ECO:0007669"/>
    <property type="project" value="UniProtKB-SubCell"/>
</dbReference>
<comment type="function">
    <text evidence="1">Involved in the import of queuosine (Q) precursors, required for Q precursor salvage.</text>
</comment>
<keyword evidence="1" id="KW-0813">Transport</keyword>
<dbReference type="Proteomes" id="UP000297031">
    <property type="component" value="Chromosome"/>
</dbReference>
<feature type="transmembrane region" description="Helical" evidence="1">
    <location>
        <begin position="12"/>
        <end position="30"/>
    </location>
</feature>
<dbReference type="PANTHER" id="PTHR34300">
    <property type="entry name" value="QUEUOSINE PRECURSOR TRANSPORTER-RELATED"/>
    <property type="match status" value="1"/>
</dbReference>
<dbReference type="EMBL" id="CP039393">
    <property type="protein sequence ID" value="QCD36893.1"/>
    <property type="molecule type" value="Genomic_DNA"/>
</dbReference>
<dbReference type="PANTHER" id="PTHR34300:SF2">
    <property type="entry name" value="QUEUOSINE PRECURSOR TRANSPORTER-RELATED"/>
    <property type="match status" value="1"/>
</dbReference>
<protein>
    <recommendedName>
        <fullName evidence="1">Probable queuosine precursor transporter</fullName>
        <shortName evidence="1">Q precursor transporter</shortName>
    </recommendedName>
</protein>
<dbReference type="AlphaFoldDB" id="A0A4P7VRE8"/>
<feature type="transmembrane region" description="Helical" evidence="1">
    <location>
        <begin position="113"/>
        <end position="132"/>
    </location>
</feature>
<keyword evidence="1" id="KW-1133">Transmembrane helix</keyword>
<evidence type="ECO:0000256" key="1">
    <source>
        <dbReference type="HAMAP-Rule" id="MF_02088"/>
    </source>
</evidence>
<dbReference type="Pfam" id="PF02592">
    <property type="entry name" value="Vut_1"/>
    <property type="match status" value="1"/>
</dbReference>
<keyword evidence="1" id="KW-0472">Membrane</keyword>
<evidence type="ECO:0000313" key="2">
    <source>
        <dbReference type="EMBL" id="QCD36893.1"/>
    </source>
</evidence>
<dbReference type="GO" id="GO:0022857">
    <property type="term" value="F:transmembrane transporter activity"/>
    <property type="evidence" value="ECO:0007669"/>
    <property type="project" value="UniProtKB-UniRule"/>
</dbReference>
<dbReference type="RefSeq" id="WP_135946326.1">
    <property type="nucleotide sequence ID" value="NZ_CBFGDD010000001.1"/>
</dbReference>
<name>A0A4P7VRE8_9BACT</name>
<keyword evidence="1" id="KW-0812">Transmembrane</keyword>
<organism evidence="2 3">
    <name type="scientific">Muribaculum gordoncarteri</name>
    <dbReference type="NCBI Taxonomy" id="2530390"/>
    <lineage>
        <taxon>Bacteria</taxon>
        <taxon>Pseudomonadati</taxon>
        <taxon>Bacteroidota</taxon>
        <taxon>Bacteroidia</taxon>
        <taxon>Bacteroidales</taxon>
        <taxon>Muribaculaceae</taxon>
        <taxon>Muribaculum</taxon>
    </lineage>
</organism>
<keyword evidence="3" id="KW-1185">Reference proteome</keyword>
<dbReference type="InterPro" id="IPR003744">
    <property type="entry name" value="YhhQ"/>
</dbReference>